<keyword evidence="2" id="KW-1185">Reference proteome</keyword>
<organism evidence="1 2">
    <name type="scientific">Sphingobacterium bambusae</name>
    <dbReference type="NCBI Taxonomy" id="662858"/>
    <lineage>
        <taxon>Bacteria</taxon>
        <taxon>Pseudomonadati</taxon>
        <taxon>Bacteroidota</taxon>
        <taxon>Sphingobacteriia</taxon>
        <taxon>Sphingobacteriales</taxon>
        <taxon>Sphingobacteriaceae</taxon>
        <taxon>Sphingobacterium</taxon>
    </lineage>
</organism>
<comment type="caution">
    <text evidence="1">The sequence shown here is derived from an EMBL/GenBank/DDBJ whole genome shotgun (WGS) entry which is preliminary data.</text>
</comment>
<evidence type="ECO:0000313" key="2">
    <source>
        <dbReference type="Proteomes" id="UP001597525"/>
    </source>
</evidence>
<evidence type="ECO:0008006" key="3">
    <source>
        <dbReference type="Google" id="ProtNLM"/>
    </source>
</evidence>
<reference evidence="2" key="1">
    <citation type="journal article" date="2019" name="Int. J. Syst. Evol. Microbiol.">
        <title>The Global Catalogue of Microorganisms (GCM) 10K type strain sequencing project: providing services to taxonomists for standard genome sequencing and annotation.</title>
        <authorList>
            <consortium name="The Broad Institute Genomics Platform"/>
            <consortium name="The Broad Institute Genome Sequencing Center for Infectious Disease"/>
            <person name="Wu L."/>
            <person name="Ma J."/>
        </authorList>
    </citation>
    <scope>NUCLEOTIDE SEQUENCE [LARGE SCALE GENOMIC DNA]</scope>
    <source>
        <strain evidence="2">KCTC 22814</strain>
    </source>
</reference>
<dbReference type="EMBL" id="JBHUPB010000015">
    <property type="protein sequence ID" value="MFD2969992.1"/>
    <property type="molecule type" value="Genomic_DNA"/>
</dbReference>
<proteinExistence type="predicted"/>
<gene>
    <name evidence="1" type="ORF">ACFS7Y_21560</name>
</gene>
<name>A0ABW6BMD4_9SPHI</name>
<protein>
    <recommendedName>
        <fullName evidence="3">Outer membrane protein beta-barrel domain-containing protein</fullName>
    </recommendedName>
</protein>
<dbReference type="RefSeq" id="WP_320183475.1">
    <property type="nucleotide sequence ID" value="NZ_CP138332.1"/>
</dbReference>
<evidence type="ECO:0000313" key="1">
    <source>
        <dbReference type="EMBL" id="MFD2969992.1"/>
    </source>
</evidence>
<sequence>MKQTFVCFFIASVFTLGISRAQQTKFLIEVGGNYQKTNYETDDINYLASNKQLTTTIQPRLGVFVGKHTVLGLSYDFQKQKGEMNTKLYWDSYRSSTEMDIDNKTHGIGTFYRHYFRAVYASRWNVFLELNPSYQTSKQLSALTRMDQTNGSGWDNPMLSVSQYLYTTRQKAVNVGLKAGTSYRLSKFLHLQLTLPSIAHVNHMFHNEENDIEYENSTNFSLFSHPLSNSSLSLLFTL</sequence>
<accession>A0ABW6BMD4</accession>
<dbReference type="Proteomes" id="UP001597525">
    <property type="component" value="Unassembled WGS sequence"/>
</dbReference>